<dbReference type="PANTHER" id="PTHR47510">
    <property type="entry name" value="REVERSE TRANSCRIPTASE DOMAIN-CONTAINING PROTEIN"/>
    <property type="match status" value="1"/>
</dbReference>
<reference evidence="2 3" key="1">
    <citation type="submission" date="2022-05" db="EMBL/GenBank/DDBJ databases">
        <authorList>
            <consortium name="Genoscope - CEA"/>
            <person name="William W."/>
        </authorList>
    </citation>
    <scope>NUCLEOTIDE SEQUENCE [LARGE SCALE GENOMIC DNA]</scope>
</reference>
<name>A0AAU9W6P5_9CNID</name>
<dbReference type="InterPro" id="IPR036691">
    <property type="entry name" value="Endo/exonu/phosph_ase_sf"/>
</dbReference>
<organism evidence="2 3">
    <name type="scientific">Pocillopora meandrina</name>
    <dbReference type="NCBI Taxonomy" id="46732"/>
    <lineage>
        <taxon>Eukaryota</taxon>
        <taxon>Metazoa</taxon>
        <taxon>Cnidaria</taxon>
        <taxon>Anthozoa</taxon>
        <taxon>Hexacorallia</taxon>
        <taxon>Scleractinia</taxon>
        <taxon>Astrocoeniina</taxon>
        <taxon>Pocilloporidae</taxon>
        <taxon>Pocillopora</taxon>
    </lineage>
</organism>
<evidence type="ECO:0000313" key="3">
    <source>
        <dbReference type="Proteomes" id="UP001159428"/>
    </source>
</evidence>
<proteinExistence type="predicted"/>
<keyword evidence="3" id="KW-1185">Reference proteome</keyword>
<dbReference type="PANTHER" id="PTHR47510:SF3">
    <property type="entry name" value="ENDO_EXONUCLEASE_PHOSPHATASE DOMAIN-CONTAINING PROTEIN"/>
    <property type="match status" value="1"/>
</dbReference>
<gene>
    <name evidence="2" type="ORF">PMEA_00035269</name>
</gene>
<evidence type="ECO:0000256" key="1">
    <source>
        <dbReference type="SAM" id="MobiDB-lite"/>
    </source>
</evidence>
<sequence length="287" mass="32735">MSLAPKVDELRHVVKYASLDLVCSSISWLKSRIQDNVVALESYNIIRRDRTEAEHCGVCVCIKNTIKFTVVDDLEGPSFEALWIQISPTRLLRGYSSILGKVVVIHRARRVAELASMRFLRERIRLIQKAKGDAKKDTESTAQSITSALSTNDANRILEQIKTNTQRVFNTTKDRHKRRFEKLIREKKQATSKEVQPEARIKSNSSTTTLQSRDIRPSKRLAMYTYLESVDLDTILNSADSCEDKTSLLEQIIKNGLGHVMPMCTHKVHSTEPPWITSSLKNLLQKR</sequence>
<feature type="compositionally biased region" description="Polar residues" evidence="1">
    <location>
        <begin position="202"/>
        <end position="212"/>
    </location>
</feature>
<comment type="caution">
    <text evidence="2">The sequence shown here is derived from an EMBL/GenBank/DDBJ whole genome shotgun (WGS) entry which is preliminary data.</text>
</comment>
<feature type="compositionally biased region" description="Basic and acidic residues" evidence="1">
    <location>
        <begin position="187"/>
        <end position="201"/>
    </location>
</feature>
<dbReference type="Proteomes" id="UP001159428">
    <property type="component" value="Unassembled WGS sequence"/>
</dbReference>
<dbReference type="Gene3D" id="3.60.10.10">
    <property type="entry name" value="Endonuclease/exonuclease/phosphatase"/>
    <property type="match status" value="1"/>
</dbReference>
<feature type="region of interest" description="Disordered" evidence="1">
    <location>
        <begin position="187"/>
        <end position="214"/>
    </location>
</feature>
<dbReference type="EMBL" id="CALNXJ010000009">
    <property type="protein sequence ID" value="CAH3103755.1"/>
    <property type="molecule type" value="Genomic_DNA"/>
</dbReference>
<evidence type="ECO:0000313" key="2">
    <source>
        <dbReference type="EMBL" id="CAH3103755.1"/>
    </source>
</evidence>
<accession>A0AAU9W6P5</accession>
<protein>
    <submittedName>
        <fullName evidence="2">Uncharacterized protein</fullName>
    </submittedName>
</protein>
<dbReference type="AlphaFoldDB" id="A0AAU9W6P5"/>